<keyword evidence="7 8" id="KW-0472">Membrane</keyword>
<sequence length="422" mass="45358">MERNHSKAAGSGKAIVIIGVLFFVFGFVTWLGSVLIPYLRIACQLSNFESYLVTFAFYISYLVMALPAAGILKYTGFKRGMAAGLLLMAIGTLVFIPAALSRTYGLFLTGLFIQGAGLSILQTASNPYITILGPSESAAKRISIMGICNGVAGIIAPIVLGMVVLQDADVLQRTVAAMDPAARETALAALAYKVITPYSLMAVVLVLLAVAIYFSSLPEVNEEEEDGTRGEKTTERNSIFQFPHLLLGVVTLFLYVGVEVIAADTIISYGASQGIALSTAKFFTSFTLGGMLLGYIIGIICIPRYISQRQALIISSFLGIAFALAALFLKSVVSVFFIAMLGIANSLMWPSIWPLAIHGLGKFTRIGSSMLVMAIGGGAVIPLLYGHLADIWSPGQAYWILIPCYLFITFYALRGYRARIKT</sequence>
<dbReference type="OrthoDB" id="9795150at2"/>
<evidence type="ECO:0000313" key="11">
    <source>
        <dbReference type="Proteomes" id="UP000185003"/>
    </source>
</evidence>
<dbReference type="Pfam" id="PF07690">
    <property type="entry name" value="MFS_1"/>
    <property type="match status" value="1"/>
</dbReference>
<proteinExistence type="inferred from homology"/>
<dbReference type="InterPro" id="IPR020846">
    <property type="entry name" value="MFS_dom"/>
</dbReference>
<keyword evidence="5 8" id="KW-0812">Transmembrane</keyword>
<evidence type="ECO:0000256" key="4">
    <source>
        <dbReference type="ARBA" id="ARBA00022475"/>
    </source>
</evidence>
<accession>A0A1N6DBJ1</accession>
<feature type="transmembrane region" description="Helical" evidence="8">
    <location>
        <begin position="79"/>
        <end position="98"/>
    </location>
</feature>
<feature type="transmembrane region" description="Helical" evidence="8">
    <location>
        <begin position="142"/>
        <end position="165"/>
    </location>
</feature>
<dbReference type="GO" id="GO:0055056">
    <property type="term" value="F:D-glucose transmembrane transporter activity"/>
    <property type="evidence" value="ECO:0007669"/>
    <property type="project" value="InterPro"/>
</dbReference>
<feature type="transmembrane region" description="Helical" evidence="8">
    <location>
        <begin position="311"/>
        <end position="329"/>
    </location>
</feature>
<dbReference type="SUPFAM" id="SSF103473">
    <property type="entry name" value="MFS general substrate transporter"/>
    <property type="match status" value="1"/>
</dbReference>
<dbReference type="Proteomes" id="UP000185003">
    <property type="component" value="Unassembled WGS sequence"/>
</dbReference>
<comment type="subcellular location">
    <subcellularLocation>
        <location evidence="2">Cell inner membrane</location>
        <topology evidence="2">Multi-pass membrane protein</topology>
    </subcellularLocation>
</comment>
<keyword evidence="6 8" id="KW-1133">Transmembrane helix</keyword>
<keyword evidence="4" id="KW-1003">Cell membrane</keyword>
<reference evidence="10 11" key="1">
    <citation type="submission" date="2016-11" db="EMBL/GenBank/DDBJ databases">
        <authorList>
            <person name="Jaros S."/>
            <person name="Januszkiewicz K."/>
            <person name="Wedrychowicz H."/>
        </authorList>
    </citation>
    <scope>NUCLEOTIDE SEQUENCE [LARGE SCALE GENOMIC DNA]</scope>
    <source>
        <strain evidence="10 11">DSM 24787</strain>
    </source>
</reference>
<feature type="transmembrane region" description="Helical" evidence="8">
    <location>
        <begin position="245"/>
        <end position="270"/>
    </location>
</feature>
<feature type="transmembrane region" description="Helical" evidence="8">
    <location>
        <begin position="51"/>
        <end position="72"/>
    </location>
</feature>
<dbReference type="GO" id="GO:1904659">
    <property type="term" value="P:D-glucose transmembrane transport"/>
    <property type="evidence" value="ECO:0007669"/>
    <property type="project" value="InterPro"/>
</dbReference>
<protein>
    <submittedName>
        <fullName evidence="10">Glucose/galactose transporter</fullName>
    </submittedName>
</protein>
<dbReference type="InterPro" id="IPR005964">
    <property type="entry name" value="Glc/Gal_transptr_bac"/>
</dbReference>
<evidence type="ECO:0000256" key="2">
    <source>
        <dbReference type="ARBA" id="ARBA00004429"/>
    </source>
</evidence>
<feature type="transmembrane region" description="Helical" evidence="8">
    <location>
        <begin position="368"/>
        <end position="385"/>
    </location>
</feature>
<evidence type="ECO:0000259" key="9">
    <source>
        <dbReference type="PROSITE" id="PS50850"/>
    </source>
</evidence>
<evidence type="ECO:0000256" key="3">
    <source>
        <dbReference type="ARBA" id="ARBA00009120"/>
    </source>
</evidence>
<feature type="transmembrane region" description="Helical" evidence="8">
    <location>
        <begin position="195"/>
        <end position="214"/>
    </location>
</feature>
<evidence type="ECO:0000313" key="10">
    <source>
        <dbReference type="EMBL" id="SIN68165.1"/>
    </source>
</evidence>
<feature type="transmembrane region" description="Helical" evidence="8">
    <location>
        <begin position="397"/>
        <end position="416"/>
    </location>
</feature>
<feature type="transmembrane region" description="Helical" evidence="8">
    <location>
        <begin position="104"/>
        <end position="121"/>
    </location>
</feature>
<dbReference type="GO" id="GO:0005886">
    <property type="term" value="C:plasma membrane"/>
    <property type="evidence" value="ECO:0007669"/>
    <property type="project" value="UniProtKB-SubCell"/>
</dbReference>
<dbReference type="PANTHER" id="PTHR43702:SF12">
    <property type="entry name" value="N-ACETYL GLUCOSAMINE TRANSPORTER NAGP"/>
    <property type="match status" value="1"/>
</dbReference>
<dbReference type="InterPro" id="IPR050375">
    <property type="entry name" value="MFS_TsgA-like"/>
</dbReference>
<evidence type="ECO:0000256" key="5">
    <source>
        <dbReference type="ARBA" id="ARBA00022692"/>
    </source>
</evidence>
<dbReference type="PANTHER" id="PTHR43702">
    <property type="entry name" value="L-FUCOSE-PROTON SYMPORTER"/>
    <property type="match status" value="1"/>
</dbReference>
<keyword evidence="11" id="KW-1185">Reference proteome</keyword>
<dbReference type="GO" id="GO:0005354">
    <property type="term" value="F:galactose transmembrane transporter activity"/>
    <property type="evidence" value="ECO:0007669"/>
    <property type="project" value="InterPro"/>
</dbReference>
<dbReference type="NCBIfam" id="TIGR01272">
    <property type="entry name" value="gluP"/>
    <property type="match status" value="1"/>
</dbReference>
<feature type="transmembrane region" description="Helical" evidence="8">
    <location>
        <begin position="282"/>
        <end position="302"/>
    </location>
</feature>
<dbReference type="STRING" id="536979.SAMN04488055_0579"/>
<dbReference type="EMBL" id="FSRA01000001">
    <property type="protein sequence ID" value="SIN68165.1"/>
    <property type="molecule type" value="Genomic_DNA"/>
</dbReference>
<dbReference type="InterPro" id="IPR011701">
    <property type="entry name" value="MFS"/>
</dbReference>
<feature type="transmembrane region" description="Helical" evidence="8">
    <location>
        <begin position="335"/>
        <end position="356"/>
    </location>
</feature>
<dbReference type="PROSITE" id="PS50850">
    <property type="entry name" value="MFS"/>
    <property type="match status" value="1"/>
</dbReference>
<feature type="transmembrane region" description="Helical" evidence="8">
    <location>
        <begin position="12"/>
        <end position="39"/>
    </location>
</feature>
<evidence type="ECO:0000256" key="6">
    <source>
        <dbReference type="ARBA" id="ARBA00022989"/>
    </source>
</evidence>
<organism evidence="10 11">
    <name type="scientific">Chitinophaga niabensis</name>
    <dbReference type="NCBI Taxonomy" id="536979"/>
    <lineage>
        <taxon>Bacteria</taxon>
        <taxon>Pseudomonadati</taxon>
        <taxon>Bacteroidota</taxon>
        <taxon>Chitinophagia</taxon>
        <taxon>Chitinophagales</taxon>
        <taxon>Chitinophagaceae</taxon>
        <taxon>Chitinophaga</taxon>
    </lineage>
</organism>
<dbReference type="AlphaFoldDB" id="A0A1N6DBJ1"/>
<gene>
    <name evidence="10" type="ORF">SAMN04488055_0579</name>
</gene>
<evidence type="ECO:0000256" key="7">
    <source>
        <dbReference type="ARBA" id="ARBA00023136"/>
    </source>
</evidence>
<comment type="similarity">
    <text evidence="3">Belongs to the major facilitator superfamily. FHS transporter (TC 2.A.1.7) family.</text>
</comment>
<dbReference type="InterPro" id="IPR036259">
    <property type="entry name" value="MFS_trans_sf"/>
</dbReference>
<feature type="domain" description="Major facilitator superfamily (MFS) profile" evidence="9">
    <location>
        <begin position="14"/>
        <end position="422"/>
    </location>
</feature>
<comment type="function">
    <text evidence="1">Intake of glucose and galactose.</text>
</comment>
<dbReference type="Gene3D" id="1.20.1250.20">
    <property type="entry name" value="MFS general substrate transporter like domains"/>
    <property type="match status" value="2"/>
</dbReference>
<dbReference type="CDD" id="cd17394">
    <property type="entry name" value="MFS_FucP_like"/>
    <property type="match status" value="1"/>
</dbReference>
<evidence type="ECO:0000256" key="8">
    <source>
        <dbReference type="SAM" id="Phobius"/>
    </source>
</evidence>
<dbReference type="RefSeq" id="WP_074237702.1">
    <property type="nucleotide sequence ID" value="NZ_FSRA01000001.1"/>
</dbReference>
<name>A0A1N6DBJ1_9BACT</name>
<evidence type="ECO:0000256" key="1">
    <source>
        <dbReference type="ARBA" id="ARBA00003321"/>
    </source>
</evidence>